<comment type="caution">
    <text evidence="1">The sequence shown here is derived from an EMBL/GenBank/DDBJ whole genome shotgun (WGS) entry which is preliminary data.</text>
</comment>
<proteinExistence type="predicted"/>
<evidence type="ECO:0000313" key="2">
    <source>
        <dbReference type="Proteomes" id="UP000708208"/>
    </source>
</evidence>
<evidence type="ECO:0000313" key="1">
    <source>
        <dbReference type="EMBL" id="CAG7832071.1"/>
    </source>
</evidence>
<protein>
    <submittedName>
        <fullName evidence="1">Uncharacterized protein</fullName>
    </submittedName>
</protein>
<accession>A0A8J2M273</accession>
<organism evidence="1 2">
    <name type="scientific">Allacma fusca</name>
    <dbReference type="NCBI Taxonomy" id="39272"/>
    <lineage>
        <taxon>Eukaryota</taxon>
        <taxon>Metazoa</taxon>
        <taxon>Ecdysozoa</taxon>
        <taxon>Arthropoda</taxon>
        <taxon>Hexapoda</taxon>
        <taxon>Collembola</taxon>
        <taxon>Symphypleona</taxon>
        <taxon>Sminthuridae</taxon>
        <taxon>Allacma</taxon>
    </lineage>
</organism>
<gene>
    <name evidence="1" type="ORF">AFUS01_LOCUS41778</name>
</gene>
<name>A0A8J2M273_9HEXA</name>
<dbReference type="EMBL" id="CAJVCH010563348">
    <property type="protein sequence ID" value="CAG7832071.1"/>
    <property type="molecule type" value="Genomic_DNA"/>
</dbReference>
<dbReference type="Proteomes" id="UP000708208">
    <property type="component" value="Unassembled WGS sequence"/>
</dbReference>
<keyword evidence="2" id="KW-1185">Reference proteome</keyword>
<reference evidence="1" key="1">
    <citation type="submission" date="2021-06" db="EMBL/GenBank/DDBJ databases">
        <authorList>
            <person name="Hodson N. C."/>
            <person name="Mongue J. A."/>
            <person name="Jaron S. K."/>
        </authorList>
    </citation>
    <scope>NUCLEOTIDE SEQUENCE</scope>
</reference>
<feature type="non-terminal residue" evidence="1">
    <location>
        <position position="1"/>
    </location>
</feature>
<sequence length="75" mass="8373">TASAFRFVSYDHALLVFSAKISKNVTRIFASAVKATLESRAIIITETTLVTTQFPTSRIKRIDTFTGSTTYPFKH</sequence>
<dbReference type="AlphaFoldDB" id="A0A8J2M273"/>